<accession>A0A0R2BFA1</accession>
<sequence length="306" mass="34732">MINENDPSTLSTSGRLLSYNSAVKEGLQTGLKFTELMDKLISTKDADVLVSSAQELSTFVLDTDYVTFPHQYNTPDYYLIFMSRLLELHGKDNVITLQSHEDQHLTQQIASLEDKGVFSFTIANDGTGGVYYQEQVTGETIFYLNLQRKMLRINSAAITKLFVITYHEQVATDQILETTQLFMDFGSSLKEDYGFSVDFNILDTSNNEFYAFTNSNLSDEVVDKLFVAAAKEDYMLMHSSDGAVLELPNQVTLHITSKNAKWGMTVHDDEEATSWFKLLLDYPFVREWYLENLGDLEVKSDPLVFG</sequence>
<protein>
    <submittedName>
        <fullName evidence="1">Uncharacterized protein</fullName>
    </submittedName>
</protein>
<name>A0A0R2BFA1_SECCO</name>
<dbReference type="Proteomes" id="UP000051845">
    <property type="component" value="Unassembled WGS sequence"/>
</dbReference>
<reference evidence="1 2" key="1">
    <citation type="journal article" date="2015" name="Genome Announc.">
        <title>Expanding the biotechnology potential of lactobacilli through comparative genomics of 213 strains and associated genera.</title>
        <authorList>
            <person name="Sun Z."/>
            <person name="Harris H.M."/>
            <person name="McCann A."/>
            <person name="Guo C."/>
            <person name="Argimon S."/>
            <person name="Zhang W."/>
            <person name="Yang X."/>
            <person name="Jeffery I.B."/>
            <person name="Cooney J.C."/>
            <person name="Kagawa T.F."/>
            <person name="Liu W."/>
            <person name="Song Y."/>
            <person name="Salvetti E."/>
            <person name="Wrobel A."/>
            <person name="Rasinkangas P."/>
            <person name="Parkhill J."/>
            <person name="Rea M.C."/>
            <person name="O'Sullivan O."/>
            <person name="Ritari J."/>
            <person name="Douillard F.P."/>
            <person name="Paul Ross R."/>
            <person name="Yang R."/>
            <person name="Briner A.E."/>
            <person name="Felis G.E."/>
            <person name="de Vos W.M."/>
            <person name="Barrangou R."/>
            <person name="Klaenhammer T.R."/>
            <person name="Caufield P.W."/>
            <person name="Cui Y."/>
            <person name="Zhang H."/>
            <person name="O'Toole P.W."/>
        </authorList>
    </citation>
    <scope>NUCLEOTIDE SEQUENCE [LARGE SCALE GENOMIC DNA]</scope>
    <source>
        <strain evidence="1 2">DSM 20515</strain>
    </source>
</reference>
<dbReference type="AlphaFoldDB" id="A0A0R2BFA1"/>
<evidence type="ECO:0000313" key="2">
    <source>
        <dbReference type="Proteomes" id="UP000051845"/>
    </source>
</evidence>
<gene>
    <name evidence="1" type="ORF">FC82_GL000646</name>
</gene>
<evidence type="ECO:0000313" key="1">
    <source>
        <dbReference type="EMBL" id="KRM77397.1"/>
    </source>
</evidence>
<organism evidence="1 2">
    <name type="scientific">Secundilactobacillus collinoides DSM 20515 = JCM 1123</name>
    <dbReference type="NCBI Taxonomy" id="1423733"/>
    <lineage>
        <taxon>Bacteria</taxon>
        <taxon>Bacillati</taxon>
        <taxon>Bacillota</taxon>
        <taxon>Bacilli</taxon>
        <taxon>Lactobacillales</taxon>
        <taxon>Lactobacillaceae</taxon>
        <taxon>Secundilactobacillus</taxon>
    </lineage>
</organism>
<dbReference type="PATRIC" id="fig|1423733.4.peg.668"/>
<dbReference type="STRING" id="33960.TY91_08350"/>
<dbReference type="EMBL" id="AYYR01000013">
    <property type="protein sequence ID" value="KRM77397.1"/>
    <property type="molecule type" value="Genomic_DNA"/>
</dbReference>
<dbReference type="RefSeq" id="WP_054758387.1">
    <property type="nucleotide sequence ID" value="NZ_AYYR01000013.1"/>
</dbReference>
<comment type="caution">
    <text evidence="1">The sequence shown here is derived from an EMBL/GenBank/DDBJ whole genome shotgun (WGS) entry which is preliminary data.</text>
</comment>
<proteinExistence type="predicted"/>